<dbReference type="Proteomes" id="UP000026961">
    <property type="component" value="Chromosome 2"/>
</dbReference>
<keyword evidence="4" id="KW-1185">Reference proteome</keyword>
<keyword evidence="1" id="KW-0732">Signal</keyword>
<dbReference type="Pfam" id="PF25993">
    <property type="entry name" value="zf-B_box_ZFPL1"/>
    <property type="match status" value="1"/>
</dbReference>
<evidence type="ECO:0000313" key="4">
    <source>
        <dbReference type="Proteomes" id="UP000026961"/>
    </source>
</evidence>
<dbReference type="GO" id="GO:0008270">
    <property type="term" value="F:zinc ion binding"/>
    <property type="evidence" value="ECO:0007669"/>
    <property type="project" value="UniProtKB-KW"/>
</dbReference>
<protein>
    <recommendedName>
        <fullName evidence="2">ZFPL1-like B-box zinc-binding domain-containing protein</fullName>
    </recommendedName>
</protein>
<dbReference type="HOGENOM" id="CLU_184029_0_0_1"/>
<reference evidence="3" key="2">
    <citation type="submission" date="2018-05" db="EMBL/GenBank/DDBJ databases">
        <title>OgluRS3 (Oryza glumaepatula Reference Sequence Version 3).</title>
        <authorList>
            <person name="Zhang J."/>
            <person name="Kudrna D."/>
            <person name="Lee S."/>
            <person name="Talag J."/>
            <person name="Welchert J."/>
            <person name="Wing R.A."/>
        </authorList>
    </citation>
    <scope>NUCLEOTIDE SEQUENCE [LARGE SCALE GENOMIC DNA]</scope>
</reference>
<evidence type="ECO:0000256" key="1">
    <source>
        <dbReference type="SAM" id="SignalP"/>
    </source>
</evidence>
<sequence length="96" mass="10760">MGAKGMGTWLFLFFSDGADWMETCGWSRGGPEKATRVYCFVHKVPVCGECIRFPEHQLCVENYRHSIMDSDPPSVMTAISSLQPGSDRKQTVIVIM</sequence>
<dbReference type="InterPro" id="IPR058731">
    <property type="entry name" value="Znf-B_box_ZFPL1-like"/>
</dbReference>
<dbReference type="AlphaFoldDB" id="A0A0D9YMX8"/>
<feature type="signal peptide" evidence="1">
    <location>
        <begin position="1"/>
        <end position="20"/>
    </location>
</feature>
<dbReference type="SUPFAM" id="SSF57845">
    <property type="entry name" value="B-box zinc-binding domain"/>
    <property type="match status" value="1"/>
</dbReference>
<proteinExistence type="predicted"/>
<dbReference type="GO" id="GO:0016020">
    <property type="term" value="C:membrane"/>
    <property type="evidence" value="ECO:0007669"/>
    <property type="project" value="UniProtKB-SubCell"/>
</dbReference>
<organism evidence="3">
    <name type="scientific">Oryza glumipatula</name>
    <dbReference type="NCBI Taxonomy" id="40148"/>
    <lineage>
        <taxon>Eukaryota</taxon>
        <taxon>Viridiplantae</taxon>
        <taxon>Streptophyta</taxon>
        <taxon>Embryophyta</taxon>
        <taxon>Tracheophyta</taxon>
        <taxon>Spermatophyta</taxon>
        <taxon>Magnoliopsida</taxon>
        <taxon>Liliopsida</taxon>
        <taxon>Poales</taxon>
        <taxon>Poaceae</taxon>
        <taxon>BOP clade</taxon>
        <taxon>Oryzoideae</taxon>
        <taxon>Oryzeae</taxon>
        <taxon>Oryzinae</taxon>
        <taxon>Oryza</taxon>
    </lineage>
</organism>
<evidence type="ECO:0000313" key="3">
    <source>
        <dbReference type="EnsemblPlants" id="OGLUM02G05250.3"/>
    </source>
</evidence>
<evidence type="ECO:0000259" key="2">
    <source>
        <dbReference type="Pfam" id="PF25993"/>
    </source>
</evidence>
<reference evidence="3" key="1">
    <citation type="submission" date="2015-04" db="UniProtKB">
        <authorList>
            <consortium name="EnsemblPlants"/>
        </authorList>
    </citation>
    <scope>IDENTIFICATION</scope>
</reference>
<dbReference type="InterPro" id="IPR039043">
    <property type="entry name" value="ZFPL1"/>
</dbReference>
<dbReference type="Gramene" id="OGLUM02G05250.3">
    <property type="protein sequence ID" value="OGLUM02G05250.3"/>
    <property type="gene ID" value="OGLUM02G05250"/>
</dbReference>
<dbReference type="PANTHER" id="PTHR12981:SF0">
    <property type="entry name" value="ZINC FINGER PROTEIN-LIKE 1"/>
    <property type="match status" value="1"/>
</dbReference>
<accession>A0A0D9YMX8</accession>
<dbReference type="PANTHER" id="PTHR12981">
    <property type="entry name" value="ZINC FINGER PROTEIN-LIKE 1"/>
    <property type="match status" value="1"/>
</dbReference>
<dbReference type="CDD" id="cd19756">
    <property type="entry name" value="Bbox2"/>
    <property type="match status" value="1"/>
</dbReference>
<dbReference type="GO" id="GO:0005794">
    <property type="term" value="C:Golgi apparatus"/>
    <property type="evidence" value="ECO:0007669"/>
    <property type="project" value="TreeGrafter"/>
</dbReference>
<dbReference type="EnsemblPlants" id="OGLUM02G05250.3">
    <property type="protein sequence ID" value="OGLUM02G05250.3"/>
    <property type="gene ID" value="OGLUM02G05250"/>
</dbReference>
<name>A0A0D9YMX8_9ORYZ</name>
<feature type="domain" description="ZFPL1-like B-box zinc-binding" evidence="2">
    <location>
        <begin position="33"/>
        <end position="65"/>
    </location>
</feature>
<feature type="chain" id="PRO_5002351267" description="ZFPL1-like B-box zinc-binding domain-containing protein" evidence="1">
    <location>
        <begin position="21"/>
        <end position="96"/>
    </location>
</feature>